<comment type="caution">
    <text evidence="2">The sequence shown here is derived from an EMBL/GenBank/DDBJ whole genome shotgun (WGS) entry which is preliminary data.</text>
</comment>
<protein>
    <submittedName>
        <fullName evidence="2">Uncharacterized protein</fullName>
    </submittedName>
</protein>
<dbReference type="Proteomes" id="UP000735302">
    <property type="component" value="Unassembled WGS sequence"/>
</dbReference>
<gene>
    <name evidence="2" type="ORF">PoB_005662500</name>
</gene>
<keyword evidence="3" id="KW-1185">Reference proteome</keyword>
<evidence type="ECO:0000256" key="1">
    <source>
        <dbReference type="SAM" id="MobiDB-lite"/>
    </source>
</evidence>
<organism evidence="2 3">
    <name type="scientific">Plakobranchus ocellatus</name>
    <dbReference type="NCBI Taxonomy" id="259542"/>
    <lineage>
        <taxon>Eukaryota</taxon>
        <taxon>Metazoa</taxon>
        <taxon>Spiralia</taxon>
        <taxon>Lophotrochozoa</taxon>
        <taxon>Mollusca</taxon>
        <taxon>Gastropoda</taxon>
        <taxon>Heterobranchia</taxon>
        <taxon>Euthyneura</taxon>
        <taxon>Panpulmonata</taxon>
        <taxon>Sacoglossa</taxon>
        <taxon>Placobranchoidea</taxon>
        <taxon>Plakobranchidae</taxon>
        <taxon>Plakobranchus</taxon>
    </lineage>
</organism>
<accession>A0AAV4CF78</accession>
<sequence length="78" mass="8455">MPPLLQLLGVPAHIGHHCEAWKLQEQPLHTKVFPGFGPSLDRGADSWAQTCDRKVPSDQRGSASNVPPMSREELGVGS</sequence>
<dbReference type="EMBL" id="BLXT01006225">
    <property type="protein sequence ID" value="GFO30120.1"/>
    <property type="molecule type" value="Genomic_DNA"/>
</dbReference>
<name>A0AAV4CF78_9GAST</name>
<dbReference type="AlphaFoldDB" id="A0AAV4CF78"/>
<reference evidence="2 3" key="1">
    <citation type="journal article" date="2021" name="Elife">
        <title>Chloroplast acquisition without the gene transfer in kleptoplastic sea slugs, Plakobranchus ocellatus.</title>
        <authorList>
            <person name="Maeda T."/>
            <person name="Takahashi S."/>
            <person name="Yoshida T."/>
            <person name="Shimamura S."/>
            <person name="Takaki Y."/>
            <person name="Nagai Y."/>
            <person name="Toyoda A."/>
            <person name="Suzuki Y."/>
            <person name="Arimoto A."/>
            <person name="Ishii H."/>
            <person name="Satoh N."/>
            <person name="Nishiyama T."/>
            <person name="Hasebe M."/>
            <person name="Maruyama T."/>
            <person name="Minagawa J."/>
            <person name="Obokata J."/>
            <person name="Shigenobu S."/>
        </authorList>
    </citation>
    <scope>NUCLEOTIDE SEQUENCE [LARGE SCALE GENOMIC DNA]</scope>
</reference>
<feature type="region of interest" description="Disordered" evidence="1">
    <location>
        <begin position="43"/>
        <end position="78"/>
    </location>
</feature>
<proteinExistence type="predicted"/>
<evidence type="ECO:0000313" key="2">
    <source>
        <dbReference type="EMBL" id="GFO30120.1"/>
    </source>
</evidence>
<evidence type="ECO:0000313" key="3">
    <source>
        <dbReference type="Proteomes" id="UP000735302"/>
    </source>
</evidence>